<organism evidence="2">
    <name type="scientific">viral metagenome</name>
    <dbReference type="NCBI Taxonomy" id="1070528"/>
    <lineage>
        <taxon>unclassified sequences</taxon>
        <taxon>metagenomes</taxon>
        <taxon>organismal metagenomes</taxon>
    </lineage>
</organism>
<feature type="region of interest" description="Disordered" evidence="1">
    <location>
        <begin position="1"/>
        <end position="45"/>
    </location>
</feature>
<dbReference type="EMBL" id="MN738881">
    <property type="protein sequence ID" value="QHT29725.1"/>
    <property type="molecule type" value="Genomic_DNA"/>
</dbReference>
<evidence type="ECO:0000313" key="2">
    <source>
        <dbReference type="EMBL" id="QHT29725.1"/>
    </source>
</evidence>
<reference evidence="2" key="1">
    <citation type="journal article" date="2020" name="Nature">
        <title>Giant virus diversity and host interactions through global metagenomics.</title>
        <authorList>
            <person name="Schulz F."/>
            <person name="Roux S."/>
            <person name="Paez-Espino D."/>
            <person name="Jungbluth S."/>
            <person name="Walsh D.A."/>
            <person name="Denef V.J."/>
            <person name="McMahon K.D."/>
            <person name="Konstantinidis K.T."/>
            <person name="Eloe-Fadrosh E.A."/>
            <person name="Kyrpides N.C."/>
            <person name="Woyke T."/>
        </authorList>
    </citation>
    <scope>NUCLEOTIDE SEQUENCE</scope>
    <source>
        <strain evidence="2">GVMAG-M-3300009068-24</strain>
    </source>
</reference>
<evidence type="ECO:0000256" key="1">
    <source>
        <dbReference type="SAM" id="MobiDB-lite"/>
    </source>
</evidence>
<proteinExistence type="predicted"/>
<name>A0A6C0ER11_9ZZZZ</name>
<feature type="compositionally biased region" description="Low complexity" evidence="1">
    <location>
        <begin position="80"/>
        <end position="89"/>
    </location>
</feature>
<dbReference type="AlphaFoldDB" id="A0A6C0ER11"/>
<feature type="region of interest" description="Disordered" evidence="1">
    <location>
        <begin position="73"/>
        <end position="92"/>
    </location>
</feature>
<accession>A0A6C0ER11</accession>
<sequence>MDYKKITVDFSTTSDSGTRKRKKTAADGGDAAPLKMRPPPRPRDVNRTMKRHALLKFIRRHQESNYQKMMQEGMHGGNESGTVTSTTSDSKTDLDDTLDYLMGLTDQVQQKEQEIAYPSRPVSTVPAPAPIQVPVPMPSPTASISGSTSGIGSIPSASLGPTSLPNHTLKRFHGGVGPSPFASMAPLPHENVSMHFPAPTETSPLRLAAPAYGCLKGGQIPTYRTMMRQQAAASVASAISGGSSPEGSGPDLKYVRQKRTNRRTYKVGKSPTYAKVGVLISNRTLRKDITTQSYRLKQTPMSEIRRFLTKHGLIKTGTTAPNDVLRKMYESSKMLCGEVYNHNTDILLHNFVHGDPPK</sequence>
<protein>
    <submittedName>
        <fullName evidence="2">Uncharacterized protein</fullName>
    </submittedName>
</protein>